<feature type="domain" description="D-isomer specific 2-hydroxyacid dehydrogenase catalytic" evidence="1">
    <location>
        <begin position="45"/>
        <end position="125"/>
    </location>
</feature>
<accession>A0A0B7API2</accession>
<dbReference type="SUPFAM" id="SSF52283">
    <property type="entry name" value="Formate/glycerate dehydrogenase catalytic domain-like"/>
    <property type="match status" value="1"/>
</dbReference>
<feature type="non-terminal residue" evidence="2">
    <location>
        <position position="125"/>
    </location>
</feature>
<proteinExistence type="predicted"/>
<protein>
    <recommendedName>
        <fullName evidence="1">D-isomer specific 2-hydroxyacid dehydrogenase catalytic domain-containing protein</fullName>
    </recommendedName>
</protein>
<evidence type="ECO:0000313" key="2">
    <source>
        <dbReference type="EMBL" id="CEK82934.1"/>
    </source>
</evidence>
<gene>
    <name evidence="2" type="primary">ORF134321</name>
</gene>
<evidence type="ECO:0000259" key="1">
    <source>
        <dbReference type="Pfam" id="PF00389"/>
    </source>
</evidence>
<reference evidence="2" key="1">
    <citation type="submission" date="2014-12" db="EMBL/GenBank/DDBJ databases">
        <title>Insight into the proteome of Arion vulgaris.</title>
        <authorList>
            <person name="Aradska J."/>
            <person name="Bulat T."/>
            <person name="Smidak R."/>
            <person name="Sarate P."/>
            <person name="Gangsoo J."/>
            <person name="Sialana F."/>
            <person name="Bilban M."/>
            <person name="Lubec G."/>
        </authorList>
    </citation>
    <scope>NUCLEOTIDE SEQUENCE</scope>
    <source>
        <tissue evidence="2">Skin</tissue>
    </source>
</reference>
<sequence length="125" mass="13740">VPSNSSTELVNNTTMSANLLPKIVYTPAMFQTQTIQHRRPKRPLVYVTRRIPQAGVDVLLKTCNIKQWESELAVPKGEMIYSVVGVDGILCMQGDNIDADVLNAAGPHLRVVAAMSQSINHIDVE</sequence>
<dbReference type="InterPro" id="IPR006139">
    <property type="entry name" value="D-isomer_2_OHA_DH_cat_dom"/>
</dbReference>
<dbReference type="EMBL" id="HACG01036069">
    <property type="protein sequence ID" value="CEK82934.1"/>
    <property type="molecule type" value="Transcribed_RNA"/>
</dbReference>
<organism evidence="2">
    <name type="scientific">Arion vulgaris</name>
    <dbReference type="NCBI Taxonomy" id="1028688"/>
    <lineage>
        <taxon>Eukaryota</taxon>
        <taxon>Metazoa</taxon>
        <taxon>Spiralia</taxon>
        <taxon>Lophotrochozoa</taxon>
        <taxon>Mollusca</taxon>
        <taxon>Gastropoda</taxon>
        <taxon>Heterobranchia</taxon>
        <taxon>Euthyneura</taxon>
        <taxon>Panpulmonata</taxon>
        <taxon>Eupulmonata</taxon>
        <taxon>Stylommatophora</taxon>
        <taxon>Helicina</taxon>
        <taxon>Arionoidea</taxon>
        <taxon>Arionidae</taxon>
        <taxon>Arion</taxon>
    </lineage>
</organism>
<name>A0A0B7API2_9EUPU</name>
<dbReference type="GO" id="GO:0016616">
    <property type="term" value="F:oxidoreductase activity, acting on the CH-OH group of donors, NAD or NADP as acceptor"/>
    <property type="evidence" value="ECO:0007669"/>
    <property type="project" value="InterPro"/>
</dbReference>
<feature type="non-terminal residue" evidence="2">
    <location>
        <position position="1"/>
    </location>
</feature>
<dbReference type="Pfam" id="PF00389">
    <property type="entry name" value="2-Hacid_dh"/>
    <property type="match status" value="1"/>
</dbReference>
<dbReference type="GO" id="GO:0051287">
    <property type="term" value="F:NAD binding"/>
    <property type="evidence" value="ECO:0007669"/>
    <property type="project" value="InterPro"/>
</dbReference>
<dbReference type="AlphaFoldDB" id="A0A0B7API2"/>
<dbReference type="Gene3D" id="3.40.50.720">
    <property type="entry name" value="NAD(P)-binding Rossmann-like Domain"/>
    <property type="match status" value="1"/>
</dbReference>